<keyword evidence="7" id="KW-1185">Reference proteome</keyword>
<sequence length="347" mass="37193">MRTMWKGAIGFGLVSVPVRLYAATQEHGLRLHQVHDEDGGRIHLKRVCEACGEQVDYEHIAKGFQDDEGHTAVVTQDELAGLPLPSKKLIDVLAFVDADRIDPLQLTNGYYLAPESAAANKPYVLLRETLKQTERVAVTKIALRTRESLALLRVHGDLLTLHTMYWPDEIRDSAGLAPPSSVTVRPQELKMATSLMDTLSEEFDLDELEDEYEIALSELIDAHLSDRPVPRKETAPAPDNVIDLMAALQASIDNAAGKTGEKAERGAKKAAASGKSARSTAKKSAAPRKRTAAKKTAAASSTSTGKRAAASSSKSATAKSTTAKSTTAKTAKAAKKTAAGKTGRRAS</sequence>
<evidence type="ECO:0000256" key="1">
    <source>
        <dbReference type="ARBA" id="ARBA00023125"/>
    </source>
</evidence>
<dbReference type="PANTHER" id="PTHR41251">
    <property type="entry name" value="NON-HOMOLOGOUS END JOINING PROTEIN KU"/>
    <property type="match status" value="1"/>
</dbReference>
<dbReference type="Pfam" id="PF02735">
    <property type="entry name" value="Ku"/>
    <property type="match status" value="1"/>
</dbReference>
<dbReference type="InterPro" id="IPR016194">
    <property type="entry name" value="SPOC-like_C_dom_sf"/>
</dbReference>
<dbReference type="EMBL" id="BMUT01000017">
    <property type="protein sequence ID" value="GGY06068.1"/>
    <property type="molecule type" value="Genomic_DNA"/>
</dbReference>
<dbReference type="CDD" id="cd00789">
    <property type="entry name" value="KU_like"/>
    <property type="match status" value="1"/>
</dbReference>
<proteinExistence type="inferred from homology"/>
<name>A0ABQ2Z982_9ACTN</name>
<comment type="similarity">
    <text evidence="3">Belongs to the prokaryotic Ku family.</text>
</comment>
<feature type="domain" description="Ku" evidence="5">
    <location>
        <begin position="52"/>
        <end position="181"/>
    </location>
</feature>
<feature type="compositionally biased region" description="Low complexity" evidence="4">
    <location>
        <begin position="294"/>
        <end position="341"/>
    </location>
</feature>
<dbReference type="SMART" id="SM00559">
    <property type="entry name" value="Ku78"/>
    <property type="match status" value="1"/>
</dbReference>
<dbReference type="NCBIfam" id="TIGR02772">
    <property type="entry name" value="Ku_bact"/>
    <property type="match status" value="1"/>
</dbReference>
<keyword evidence="1 3" id="KW-0238">DNA-binding</keyword>
<gene>
    <name evidence="3" type="primary">ku</name>
    <name evidence="6" type="ORF">GCM10010324_61180</name>
</gene>
<dbReference type="InterPro" id="IPR009187">
    <property type="entry name" value="Prok_Ku"/>
</dbReference>
<reference evidence="7" key="1">
    <citation type="journal article" date="2019" name="Int. J. Syst. Evol. Microbiol.">
        <title>The Global Catalogue of Microorganisms (GCM) 10K type strain sequencing project: providing services to taxonomists for standard genome sequencing and annotation.</title>
        <authorList>
            <consortium name="The Broad Institute Genomics Platform"/>
            <consortium name="The Broad Institute Genome Sequencing Center for Infectious Disease"/>
            <person name="Wu L."/>
            <person name="Ma J."/>
        </authorList>
    </citation>
    <scope>NUCLEOTIDE SEQUENCE [LARGE SCALE GENOMIC DNA]</scope>
    <source>
        <strain evidence="7">JCM 4586</strain>
    </source>
</reference>
<evidence type="ECO:0000256" key="3">
    <source>
        <dbReference type="HAMAP-Rule" id="MF_01875"/>
    </source>
</evidence>
<dbReference type="SUPFAM" id="SSF100939">
    <property type="entry name" value="SPOC domain-like"/>
    <property type="match status" value="1"/>
</dbReference>
<organism evidence="6 7">
    <name type="scientific">Streptomyces hiroshimensis</name>
    <dbReference type="NCBI Taxonomy" id="66424"/>
    <lineage>
        <taxon>Bacteria</taxon>
        <taxon>Bacillati</taxon>
        <taxon>Actinomycetota</taxon>
        <taxon>Actinomycetes</taxon>
        <taxon>Kitasatosporales</taxon>
        <taxon>Streptomycetaceae</taxon>
        <taxon>Streptomyces</taxon>
    </lineage>
</organism>
<feature type="region of interest" description="Disordered" evidence="4">
    <location>
        <begin position="256"/>
        <end position="347"/>
    </location>
</feature>
<evidence type="ECO:0000256" key="2">
    <source>
        <dbReference type="ARBA" id="ARBA00023172"/>
    </source>
</evidence>
<dbReference type="Proteomes" id="UP000659223">
    <property type="component" value="Unassembled WGS sequence"/>
</dbReference>
<keyword evidence="3" id="KW-0227">DNA damage</keyword>
<comment type="subunit">
    <text evidence="3">Homodimer. Interacts with LigD.</text>
</comment>
<evidence type="ECO:0000259" key="5">
    <source>
        <dbReference type="SMART" id="SM00559"/>
    </source>
</evidence>
<accession>A0ABQ2Z982</accession>
<comment type="caution">
    <text evidence="6">The sequence shown here is derived from an EMBL/GenBank/DDBJ whole genome shotgun (WGS) entry which is preliminary data.</text>
</comment>
<evidence type="ECO:0000256" key="4">
    <source>
        <dbReference type="SAM" id="MobiDB-lite"/>
    </source>
</evidence>
<dbReference type="HAMAP" id="MF_01875">
    <property type="entry name" value="Prokaryotic_Ku"/>
    <property type="match status" value="1"/>
</dbReference>
<evidence type="ECO:0000313" key="6">
    <source>
        <dbReference type="EMBL" id="GGY06068.1"/>
    </source>
</evidence>
<dbReference type="PIRSF" id="PIRSF006493">
    <property type="entry name" value="Prok_Ku"/>
    <property type="match status" value="1"/>
</dbReference>
<comment type="function">
    <text evidence="3">With LigD forms a non-homologous end joining (NHEJ) DNA repair enzyme, which repairs dsDNA breaks with reduced fidelity. Binds linear dsDNA with 5'- and 3'- overhangs but not closed circular dsDNA nor ssDNA. Recruits and stimulates the ligase activity of LigD.</text>
</comment>
<feature type="compositionally biased region" description="Low complexity" evidence="4">
    <location>
        <begin position="269"/>
        <end position="284"/>
    </location>
</feature>
<evidence type="ECO:0000313" key="7">
    <source>
        <dbReference type="Proteomes" id="UP000659223"/>
    </source>
</evidence>
<dbReference type="PANTHER" id="PTHR41251:SF1">
    <property type="entry name" value="NON-HOMOLOGOUS END JOINING PROTEIN KU"/>
    <property type="match status" value="1"/>
</dbReference>
<keyword evidence="2 3" id="KW-0233">DNA recombination</keyword>
<keyword evidence="3" id="KW-0234">DNA repair</keyword>
<dbReference type="Gene3D" id="2.40.290.10">
    <property type="match status" value="1"/>
</dbReference>
<protein>
    <recommendedName>
        <fullName evidence="3">Non-homologous end joining protein Ku</fullName>
    </recommendedName>
</protein>
<dbReference type="InterPro" id="IPR006164">
    <property type="entry name" value="DNA_bd_Ku70/Ku80"/>
</dbReference>